<dbReference type="AlphaFoldDB" id="F6D6B1"/>
<dbReference type="KEGG" id="mew:MSWAN_1923"/>
<dbReference type="RefSeq" id="WP_013826431.1">
    <property type="nucleotide sequence ID" value="NC_015574.1"/>
</dbReference>
<feature type="transmembrane region" description="Helical" evidence="1">
    <location>
        <begin position="64"/>
        <end position="83"/>
    </location>
</feature>
<reference evidence="2 3" key="1">
    <citation type="journal article" date="2014" name="Int. J. Syst. Evol. Microbiol.">
        <title>Methanobacterium paludis sp. nov. and a novel strain of Methanobacterium lacus isolated from northern peatlands.</title>
        <authorList>
            <person name="Cadillo-Quiroz H."/>
            <person name="Brauer S.L."/>
            <person name="Goodson N."/>
            <person name="Yavitt J.B."/>
            <person name="Zinder S.H."/>
        </authorList>
    </citation>
    <scope>NUCLEOTIDE SEQUENCE [LARGE SCALE GENOMIC DNA]</scope>
    <source>
        <strain evidence="3">DSM 25820 / JCM 18151 / SWAN1</strain>
    </source>
</reference>
<feature type="transmembrane region" description="Helical" evidence="1">
    <location>
        <begin position="12"/>
        <end position="43"/>
    </location>
</feature>
<dbReference type="GeneID" id="10669437"/>
<gene>
    <name evidence="2" type="ordered locus">MSWAN_1923</name>
</gene>
<keyword evidence="1" id="KW-1133">Transmembrane helix</keyword>
<evidence type="ECO:0000313" key="3">
    <source>
        <dbReference type="Proteomes" id="UP000009231"/>
    </source>
</evidence>
<keyword evidence="1" id="KW-0812">Transmembrane</keyword>
<dbReference type="eggNOG" id="arCOG06498">
    <property type="taxonomic scope" value="Archaea"/>
</dbReference>
<feature type="transmembrane region" description="Helical" evidence="1">
    <location>
        <begin position="103"/>
        <end position="121"/>
    </location>
</feature>
<accession>F6D6B1</accession>
<evidence type="ECO:0000256" key="1">
    <source>
        <dbReference type="SAM" id="Phobius"/>
    </source>
</evidence>
<dbReference type="Proteomes" id="UP000009231">
    <property type="component" value="Chromosome"/>
</dbReference>
<organism evidence="2 3">
    <name type="scientific">Methanobacterium paludis (strain DSM 25820 / JCM 18151 / SWAN1)</name>
    <dbReference type="NCBI Taxonomy" id="868131"/>
    <lineage>
        <taxon>Archaea</taxon>
        <taxon>Methanobacteriati</taxon>
        <taxon>Methanobacteriota</taxon>
        <taxon>Methanomada group</taxon>
        <taxon>Methanobacteria</taxon>
        <taxon>Methanobacteriales</taxon>
        <taxon>Methanobacteriaceae</taxon>
        <taxon>Methanobacterium</taxon>
    </lineage>
</organism>
<dbReference type="OrthoDB" id="76535at2157"/>
<dbReference type="HOGENOM" id="CLU_1340733_0_0_2"/>
<keyword evidence="3" id="KW-1185">Reference proteome</keyword>
<dbReference type="EMBL" id="CP002772">
    <property type="protein sequence ID" value="AEG18932.1"/>
    <property type="molecule type" value="Genomic_DNA"/>
</dbReference>
<proteinExistence type="predicted"/>
<feature type="transmembrane region" description="Helical" evidence="1">
    <location>
        <begin position="166"/>
        <end position="184"/>
    </location>
</feature>
<evidence type="ECO:0000313" key="2">
    <source>
        <dbReference type="EMBL" id="AEG18932.1"/>
    </source>
</evidence>
<name>F6D6B1_METPW</name>
<protein>
    <submittedName>
        <fullName evidence="2">Uncharacterized protein</fullName>
    </submittedName>
</protein>
<keyword evidence="1" id="KW-0472">Membrane</keyword>
<feature type="transmembrane region" description="Helical" evidence="1">
    <location>
        <begin position="128"/>
        <end position="146"/>
    </location>
</feature>
<sequence length="210" mass="22946">MSKMLDIVMAGVISGLVAYTTAMLGVGGTIIGAVLGSMLYQLMTHIFKQPLEGVKTKRVDTKKIVYIFPLIVIVAVEILYLLASVYWKPEYLFRTLEHATGGNLFRSIGFGLIVMGIYPLLEPDNIKASYGYVLLGVGVIKLLGGFSDLNTPITNLYSMICAESGVLISLLVIAALSYVILAIAKEAVTLTNEKTINKKTVKKHTRRKIM</sequence>